<dbReference type="SUPFAM" id="SSF53756">
    <property type="entry name" value="UDP-Glycosyltransferase/glycogen phosphorylase"/>
    <property type="match status" value="1"/>
</dbReference>
<dbReference type="Pfam" id="PF00534">
    <property type="entry name" value="Glycos_transf_1"/>
    <property type="match status" value="1"/>
</dbReference>
<gene>
    <name evidence="3" type="ORF">HMPREF9448_00990</name>
</gene>
<dbReference type="GeneID" id="77848293"/>
<dbReference type="Proteomes" id="UP000006044">
    <property type="component" value="Unassembled WGS sequence"/>
</dbReference>
<dbReference type="InterPro" id="IPR050194">
    <property type="entry name" value="Glycosyltransferase_grp1"/>
</dbReference>
<dbReference type="HOGENOM" id="CLU_009583_2_2_10"/>
<dbReference type="PANTHER" id="PTHR45947">
    <property type="entry name" value="SULFOQUINOVOSYL TRANSFERASE SQD2"/>
    <property type="match status" value="1"/>
</dbReference>
<evidence type="ECO:0000313" key="3">
    <source>
        <dbReference type="EMBL" id="EJZ64513.1"/>
    </source>
</evidence>
<proteinExistence type="predicted"/>
<evidence type="ECO:0000259" key="2">
    <source>
        <dbReference type="Pfam" id="PF13439"/>
    </source>
</evidence>
<dbReference type="eggNOG" id="COG0438">
    <property type="taxonomic scope" value="Bacteria"/>
</dbReference>
<accession>K0WZ98</accession>
<evidence type="ECO:0008006" key="5">
    <source>
        <dbReference type="Google" id="ProtNLM"/>
    </source>
</evidence>
<dbReference type="PATRIC" id="fig|742726.3.peg.1054"/>
<dbReference type="CDD" id="cd03801">
    <property type="entry name" value="GT4_PimA-like"/>
    <property type="match status" value="1"/>
</dbReference>
<comment type="caution">
    <text evidence="3">The sequence shown here is derived from an EMBL/GenBank/DDBJ whole genome shotgun (WGS) entry which is preliminary data.</text>
</comment>
<dbReference type="AlphaFoldDB" id="K0WZ98"/>
<dbReference type="STRING" id="742726.HMPREF9448_00990"/>
<dbReference type="OrthoDB" id="9792269at2"/>
<dbReference type="GO" id="GO:0016757">
    <property type="term" value="F:glycosyltransferase activity"/>
    <property type="evidence" value="ECO:0007669"/>
    <property type="project" value="InterPro"/>
</dbReference>
<dbReference type="EMBL" id="ADLE01000008">
    <property type="protein sequence ID" value="EJZ64513.1"/>
    <property type="molecule type" value="Genomic_DNA"/>
</dbReference>
<reference evidence="3 4" key="1">
    <citation type="submission" date="2012-08" db="EMBL/GenBank/DDBJ databases">
        <title>The Genome Sequence of Barnesiella intestinihominis YIT 11860.</title>
        <authorList>
            <consortium name="The Broad Institute Genome Sequencing Platform"/>
            <person name="Earl A."/>
            <person name="Ward D."/>
            <person name="Feldgarden M."/>
            <person name="Gevers D."/>
            <person name="Morotomi M."/>
            <person name="Walker B."/>
            <person name="Young S.K."/>
            <person name="Zeng Q."/>
            <person name="Gargeya S."/>
            <person name="Fitzgerald M."/>
            <person name="Haas B."/>
            <person name="Abouelleil A."/>
            <person name="Alvarado L."/>
            <person name="Arachchi H.M."/>
            <person name="Berlin A.M."/>
            <person name="Chapman S.B."/>
            <person name="Goldberg J."/>
            <person name="Griggs A."/>
            <person name="Gujja S."/>
            <person name="Hansen M."/>
            <person name="Howarth C."/>
            <person name="Imamovic A."/>
            <person name="Larimer J."/>
            <person name="McCowen C."/>
            <person name="Montmayeur A."/>
            <person name="Murphy C."/>
            <person name="Neiman D."/>
            <person name="Pearson M."/>
            <person name="Priest M."/>
            <person name="Roberts A."/>
            <person name="Saif S."/>
            <person name="Shea T."/>
            <person name="Sisk P."/>
            <person name="Sykes S."/>
            <person name="Wortman J."/>
            <person name="Nusbaum C."/>
            <person name="Birren B."/>
        </authorList>
    </citation>
    <scope>NUCLEOTIDE SEQUENCE [LARGE SCALE GENOMIC DNA]</scope>
    <source>
        <strain evidence="3 4">YIT 11860</strain>
    </source>
</reference>
<dbReference type="PANTHER" id="PTHR45947:SF3">
    <property type="entry name" value="SULFOQUINOVOSYL TRANSFERASE SQD2"/>
    <property type="match status" value="1"/>
</dbReference>
<name>K0WZ98_9BACT</name>
<evidence type="ECO:0000259" key="1">
    <source>
        <dbReference type="Pfam" id="PF00534"/>
    </source>
</evidence>
<organism evidence="3 4">
    <name type="scientific">Barnesiella intestinihominis YIT 11860</name>
    <dbReference type="NCBI Taxonomy" id="742726"/>
    <lineage>
        <taxon>Bacteria</taxon>
        <taxon>Pseudomonadati</taxon>
        <taxon>Bacteroidota</taxon>
        <taxon>Bacteroidia</taxon>
        <taxon>Bacteroidales</taxon>
        <taxon>Barnesiellaceae</taxon>
        <taxon>Barnesiella</taxon>
    </lineage>
</organism>
<dbReference type="InterPro" id="IPR028098">
    <property type="entry name" value="Glyco_trans_4-like_N"/>
</dbReference>
<sequence>MKIVVVGTRGIPDIQGGVETHCEELYPRLAAMGHDVTVVRRSCYVTPQNKIKEYKGVHLKDIYAPRRKSIEAIVHTFLAIIYARWVGADVLHIHAIGPALLTPLARLLGLRVVMTHHGPDYDRQKWNKTAKSVLRWGERMGTNYANEVIVISTVIDNILREKYDRTDAHLIYNGVNKPVPAKDDSYIRSLGLTPRRYVLAVGRFVEEKGFDLLIKAFARISGSNCKLVIAGDADHEDHYSVSLKRLAEEHHVVLTGFVRGAKLNELFSHARLFVLPSFHEGLPIVLLEALSYRLPVLVSDIPANRLACLDASDFFVTGNIGSLEEKLSCKLEGEMEERHYDLSPYNWDYIASQVDSVYRLAKKPR</sequence>
<feature type="domain" description="Glycosyl transferase family 1" evidence="1">
    <location>
        <begin position="193"/>
        <end position="334"/>
    </location>
</feature>
<feature type="domain" description="Glycosyltransferase subfamily 4-like N-terminal" evidence="2">
    <location>
        <begin position="16"/>
        <end position="176"/>
    </location>
</feature>
<dbReference type="Pfam" id="PF13439">
    <property type="entry name" value="Glyco_transf_4"/>
    <property type="match status" value="1"/>
</dbReference>
<dbReference type="InterPro" id="IPR001296">
    <property type="entry name" value="Glyco_trans_1"/>
</dbReference>
<dbReference type="Gene3D" id="3.40.50.2000">
    <property type="entry name" value="Glycogen Phosphorylase B"/>
    <property type="match status" value="2"/>
</dbReference>
<dbReference type="RefSeq" id="WP_008861481.1">
    <property type="nucleotide sequence ID" value="NZ_JH815204.1"/>
</dbReference>
<keyword evidence="4" id="KW-1185">Reference proteome</keyword>
<evidence type="ECO:0000313" key="4">
    <source>
        <dbReference type="Proteomes" id="UP000006044"/>
    </source>
</evidence>
<protein>
    <recommendedName>
        <fullName evidence="5">Glycosyltransferase subfamily 4-like N-terminal domain-containing protein</fullName>
    </recommendedName>
</protein>